<dbReference type="EMBL" id="LGRX02011781">
    <property type="protein sequence ID" value="KAK3268525.1"/>
    <property type="molecule type" value="Genomic_DNA"/>
</dbReference>
<gene>
    <name evidence="2" type="ORF">CYMTET_22977</name>
</gene>
<accession>A0AAE0FZ56</accession>
<comment type="caution">
    <text evidence="2">The sequence shown here is derived from an EMBL/GenBank/DDBJ whole genome shotgun (WGS) entry which is preliminary data.</text>
</comment>
<evidence type="ECO:0000256" key="1">
    <source>
        <dbReference type="SAM" id="MobiDB-lite"/>
    </source>
</evidence>
<keyword evidence="3" id="KW-1185">Reference proteome</keyword>
<proteinExistence type="predicted"/>
<dbReference type="Proteomes" id="UP001190700">
    <property type="component" value="Unassembled WGS sequence"/>
</dbReference>
<evidence type="ECO:0000313" key="3">
    <source>
        <dbReference type="Proteomes" id="UP001190700"/>
    </source>
</evidence>
<evidence type="ECO:0000313" key="2">
    <source>
        <dbReference type="EMBL" id="KAK3268525.1"/>
    </source>
</evidence>
<sequence length="137" mass="14961">MDRISLSTVPCSFEPVTKSFVEPAETCEHLLIDEFLAGSEVKELMQSDSEKSFVETSCGASADRPRQVMVPDWVPPSPGGSPSSPDYDPEEVEQPTLNGDHRDSTRGGGFYIDDHYGMDVTAPLYQAGNDNIADIFT</sequence>
<reference evidence="2 3" key="1">
    <citation type="journal article" date="2015" name="Genome Biol. Evol.">
        <title>Comparative Genomics of a Bacterivorous Green Alga Reveals Evolutionary Causalities and Consequences of Phago-Mixotrophic Mode of Nutrition.</title>
        <authorList>
            <person name="Burns J.A."/>
            <person name="Paasch A."/>
            <person name="Narechania A."/>
            <person name="Kim E."/>
        </authorList>
    </citation>
    <scope>NUCLEOTIDE SEQUENCE [LARGE SCALE GENOMIC DNA]</scope>
    <source>
        <strain evidence="2 3">PLY_AMNH</strain>
    </source>
</reference>
<organism evidence="2 3">
    <name type="scientific">Cymbomonas tetramitiformis</name>
    <dbReference type="NCBI Taxonomy" id="36881"/>
    <lineage>
        <taxon>Eukaryota</taxon>
        <taxon>Viridiplantae</taxon>
        <taxon>Chlorophyta</taxon>
        <taxon>Pyramimonadophyceae</taxon>
        <taxon>Pyramimonadales</taxon>
        <taxon>Pyramimonadaceae</taxon>
        <taxon>Cymbomonas</taxon>
    </lineage>
</organism>
<name>A0AAE0FZ56_9CHLO</name>
<feature type="region of interest" description="Disordered" evidence="1">
    <location>
        <begin position="58"/>
        <end position="109"/>
    </location>
</feature>
<protein>
    <submittedName>
        <fullName evidence="2">Uncharacterized protein</fullName>
    </submittedName>
</protein>
<dbReference type="AlphaFoldDB" id="A0AAE0FZ56"/>